<dbReference type="InterPro" id="IPR000524">
    <property type="entry name" value="Tscrpt_reg_HTH_GntR"/>
</dbReference>
<dbReference type="EMBL" id="CP001699">
    <property type="protein sequence ID" value="ACU62244.1"/>
    <property type="molecule type" value="Genomic_DNA"/>
</dbReference>
<dbReference type="InterPro" id="IPR036390">
    <property type="entry name" value="WH_DNA-bd_sf"/>
</dbReference>
<keyword evidence="5" id="KW-0804">Transcription</keyword>
<sequence length="474" mass="52653">MKNDFLYIEISNQLGELIKKQILQPGDRLPSVRNLCQEYGISMNTAKRIFLELEAQSLIESIPQSGYYVCRQPVRRLPLPDISNPSGKISNKEPEELISRVYANIGNTALTRFSVGVPANELLPLAKLNKELINATRNLADGGTAYETLQGNEKLRRAVAARSIYWGGNLQEVDLVTTAGGMNALSFCMMALAKAGDTIAIESPCYPGTLQLAKSLGLKVLELPTHPITGIEIAALKKVVTKINLCLLVPNFNTPLGSYMPEENKQAIVHLLAEHKVPLIEDDIYGDLYFSGHRPSCCKAFDTEGMVLWCSSVSKTLAPGYRVGWVAPGKFKDKILKLKLVHAISAPAITQEAVANFLTSGHYENHLRQFRRILHSNYQHYTESIAAYFPEGTKTSRPQGGLSIWVEFDKGINTTELFELAMKQKISIAPGRMFSLQDQFENCMRLSIGLSWSEDLKRKLKLLGNLAKQIKASR</sequence>
<name>A0A979G7A6_CHIPD</name>
<dbReference type="InterPro" id="IPR015424">
    <property type="entry name" value="PyrdxlP-dep_Trfase"/>
</dbReference>
<dbReference type="InterPro" id="IPR051446">
    <property type="entry name" value="HTH_trans_reg/aminotransferase"/>
</dbReference>
<evidence type="ECO:0000256" key="1">
    <source>
        <dbReference type="ARBA" id="ARBA00005384"/>
    </source>
</evidence>
<dbReference type="InterPro" id="IPR015421">
    <property type="entry name" value="PyrdxlP-dep_Trfase_major"/>
</dbReference>
<dbReference type="PANTHER" id="PTHR46577">
    <property type="entry name" value="HTH-TYPE TRANSCRIPTIONAL REGULATORY PROTEIN GABR"/>
    <property type="match status" value="1"/>
</dbReference>
<dbReference type="InterPro" id="IPR004839">
    <property type="entry name" value="Aminotransferase_I/II_large"/>
</dbReference>
<dbReference type="Proteomes" id="UP000002215">
    <property type="component" value="Chromosome"/>
</dbReference>
<dbReference type="SUPFAM" id="SSF46785">
    <property type="entry name" value="Winged helix' DNA-binding domain"/>
    <property type="match status" value="1"/>
</dbReference>
<keyword evidence="7" id="KW-0808">Transferase</keyword>
<dbReference type="GO" id="GO:0003677">
    <property type="term" value="F:DNA binding"/>
    <property type="evidence" value="ECO:0007669"/>
    <property type="project" value="UniProtKB-KW"/>
</dbReference>
<evidence type="ECO:0000256" key="4">
    <source>
        <dbReference type="ARBA" id="ARBA00023125"/>
    </source>
</evidence>
<dbReference type="SMART" id="SM00345">
    <property type="entry name" value="HTH_GNTR"/>
    <property type="match status" value="1"/>
</dbReference>
<dbReference type="PANTHER" id="PTHR46577:SF2">
    <property type="entry name" value="TRANSCRIPTIONAL REGULATORY PROTEIN"/>
    <property type="match status" value="1"/>
</dbReference>
<dbReference type="PROSITE" id="PS50949">
    <property type="entry name" value="HTH_GNTR"/>
    <property type="match status" value="1"/>
</dbReference>
<dbReference type="GO" id="GO:0008483">
    <property type="term" value="F:transaminase activity"/>
    <property type="evidence" value="ECO:0007669"/>
    <property type="project" value="UniProtKB-KW"/>
</dbReference>
<gene>
    <name evidence="7" type="ordered locus">Cpin_4810</name>
</gene>
<dbReference type="RefSeq" id="WP_012792412.1">
    <property type="nucleotide sequence ID" value="NC_013132.1"/>
</dbReference>
<dbReference type="AlphaFoldDB" id="A0A979G7A6"/>
<dbReference type="Gene3D" id="1.10.10.10">
    <property type="entry name" value="Winged helix-like DNA-binding domain superfamily/Winged helix DNA-binding domain"/>
    <property type="match status" value="1"/>
</dbReference>
<dbReference type="CDD" id="cd07377">
    <property type="entry name" value="WHTH_GntR"/>
    <property type="match status" value="1"/>
</dbReference>
<dbReference type="CDD" id="cd00609">
    <property type="entry name" value="AAT_like"/>
    <property type="match status" value="1"/>
</dbReference>
<dbReference type="Gene3D" id="3.90.1150.10">
    <property type="entry name" value="Aspartate Aminotransferase, domain 1"/>
    <property type="match status" value="1"/>
</dbReference>
<keyword evidence="7" id="KW-0032">Aminotransferase</keyword>
<reference evidence="7 8" key="2">
    <citation type="journal article" date="2010" name="Stand. Genomic Sci.">
        <title>Complete genome sequence of Chitinophaga pinensis type strain (UQM 2034).</title>
        <authorList>
            <person name="Glavina Del Rio T."/>
            <person name="Abt B."/>
            <person name="Spring S."/>
            <person name="Lapidus A."/>
            <person name="Nolan M."/>
            <person name="Tice H."/>
            <person name="Copeland A."/>
            <person name="Cheng J.F."/>
            <person name="Chen F."/>
            <person name="Bruce D."/>
            <person name="Goodwin L."/>
            <person name="Pitluck S."/>
            <person name="Ivanova N."/>
            <person name="Mavromatis K."/>
            <person name="Mikhailova N."/>
            <person name="Pati A."/>
            <person name="Chen A."/>
            <person name="Palaniappan K."/>
            <person name="Land M."/>
            <person name="Hauser L."/>
            <person name="Chang Y.J."/>
            <person name="Jeffries C.D."/>
            <person name="Chain P."/>
            <person name="Saunders E."/>
            <person name="Detter J.C."/>
            <person name="Brettin T."/>
            <person name="Rohde M."/>
            <person name="Goker M."/>
            <person name="Bristow J."/>
            <person name="Eisen J.A."/>
            <person name="Markowitz V."/>
            <person name="Hugenholtz P."/>
            <person name="Kyrpides N.C."/>
            <person name="Klenk H.P."/>
            <person name="Lucas S."/>
        </authorList>
    </citation>
    <scope>NUCLEOTIDE SEQUENCE [LARGE SCALE GENOMIC DNA]</scope>
    <source>
        <strain evidence="8">ATCC 43595 / DSM 2588 / LMG 13176 / NBRC 15968 / NCIMB 11800 / UQM 2034</strain>
    </source>
</reference>
<keyword evidence="3" id="KW-0805">Transcription regulation</keyword>
<protein>
    <submittedName>
        <fullName evidence="7">Transcriptional regulator, GntR family with aminotransferase domain</fullName>
    </submittedName>
</protein>
<reference evidence="8" key="1">
    <citation type="submission" date="2009-08" db="EMBL/GenBank/DDBJ databases">
        <title>The complete genome of Chitinophaga pinensis DSM 2588.</title>
        <authorList>
            <consortium name="US DOE Joint Genome Institute (JGI-PGF)"/>
            <person name="Lucas S."/>
            <person name="Copeland A."/>
            <person name="Lapidus A."/>
            <person name="Glavina del Rio T."/>
            <person name="Dalin E."/>
            <person name="Tice H."/>
            <person name="Bruce D."/>
            <person name="Goodwin L."/>
            <person name="Pitluck S."/>
            <person name="Kyrpides N."/>
            <person name="Mavromatis K."/>
            <person name="Ivanova N."/>
            <person name="Mikhailova N."/>
            <person name="Sims D."/>
            <person name="Meinche L."/>
            <person name="Brettin T."/>
            <person name="Detter J.C."/>
            <person name="Han C."/>
            <person name="Larimer F."/>
            <person name="Land M."/>
            <person name="Hauser L."/>
            <person name="Markowitz V."/>
            <person name="Cheng J.-F."/>
            <person name="Hugenholtz P."/>
            <person name="Woyke T."/>
            <person name="Wu D."/>
            <person name="Spring S."/>
            <person name="Klenk H.-P."/>
            <person name="Eisen J.A."/>
        </authorList>
    </citation>
    <scope>NUCLEOTIDE SEQUENCE [LARGE SCALE GENOMIC DNA]</scope>
    <source>
        <strain evidence="8">ATCC 43595 / DSM 2588 / LMG 13176 / NBRC 15968 / NCIMB 11800 / UQM 2034</strain>
    </source>
</reference>
<evidence type="ECO:0000256" key="2">
    <source>
        <dbReference type="ARBA" id="ARBA00022898"/>
    </source>
</evidence>
<evidence type="ECO:0000313" key="7">
    <source>
        <dbReference type="EMBL" id="ACU62244.1"/>
    </source>
</evidence>
<feature type="domain" description="HTH gntR-type" evidence="6">
    <location>
        <begin position="4"/>
        <end position="72"/>
    </location>
</feature>
<dbReference type="GO" id="GO:0003700">
    <property type="term" value="F:DNA-binding transcription factor activity"/>
    <property type="evidence" value="ECO:0007669"/>
    <property type="project" value="InterPro"/>
</dbReference>
<dbReference type="GO" id="GO:0030170">
    <property type="term" value="F:pyridoxal phosphate binding"/>
    <property type="evidence" value="ECO:0007669"/>
    <property type="project" value="InterPro"/>
</dbReference>
<organism evidence="7 8">
    <name type="scientific">Chitinophaga pinensis (strain ATCC 43595 / DSM 2588 / LMG 13176 / NBRC 15968 / NCIMB 11800 / UQM 2034)</name>
    <dbReference type="NCBI Taxonomy" id="485918"/>
    <lineage>
        <taxon>Bacteria</taxon>
        <taxon>Pseudomonadati</taxon>
        <taxon>Bacteroidota</taxon>
        <taxon>Chitinophagia</taxon>
        <taxon>Chitinophagales</taxon>
        <taxon>Chitinophagaceae</taxon>
        <taxon>Chitinophaga</taxon>
    </lineage>
</organism>
<evidence type="ECO:0000256" key="5">
    <source>
        <dbReference type="ARBA" id="ARBA00023163"/>
    </source>
</evidence>
<evidence type="ECO:0000259" key="6">
    <source>
        <dbReference type="PROSITE" id="PS50949"/>
    </source>
</evidence>
<dbReference type="SUPFAM" id="SSF53383">
    <property type="entry name" value="PLP-dependent transferases"/>
    <property type="match status" value="1"/>
</dbReference>
<dbReference type="OrthoDB" id="9802328at2"/>
<evidence type="ECO:0000313" key="8">
    <source>
        <dbReference type="Proteomes" id="UP000002215"/>
    </source>
</evidence>
<dbReference type="Pfam" id="PF00392">
    <property type="entry name" value="GntR"/>
    <property type="match status" value="1"/>
</dbReference>
<accession>A0A979G7A6</accession>
<dbReference type="KEGG" id="cpi:Cpin_4810"/>
<dbReference type="Pfam" id="PF00155">
    <property type="entry name" value="Aminotran_1_2"/>
    <property type="match status" value="1"/>
</dbReference>
<dbReference type="InterPro" id="IPR015422">
    <property type="entry name" value="PyrdxlP-dep_Trfase_small"/>
</dbReference>
<keyword evidence="2" id="KW-0663">Pyridoxal phosphate</keyword>
<dbReference type="Gene3D" id="3.40.640.10">
    <property type="entry name" value="Type I PLP-dependent aspartate aminotransferase-like (Major domain)"/>
    <property type="match status" value="1"/>
</dbReference>
<keyword evidence="4" id="KW-0238">DNA-binding</keyword>
<evidence type="ECO:0000256" key="3">
    <source>
        <dbReference type="ARBA" id="ARBA00023015"/>
    </source>
</evidence>
<proteinExistence type="inferred from homology"/>
<comment type="similarity">
    <text evidence="1">In the C-terminal section; belongs to the class-I pyridoxal-phosphate-dependent aminotransferase family.</text>
</comment>
<dbReference type="InterPro" id="IPR036388">
    <property type="entry name" value="WH-like_DNA-bd_sf"/>
</dbReference>